<dbReference type="EMBL" id="BPVZ01000058">
    <property type="protein sequence ID" value="GKV21699.1"/>
    <property type="molecule type" value="Genomic_DNA"/>
</dbReference>
<name>A0AAV5K407_9ROSI</name>
<keyword evidence="2" id="KW-1185">Reference proteome</keyword>
<reference evidence="1 2" key="1">
    <citation type="journal article" date="2021" name="Commun. Biol.">
        <title>The genome of Shorea leprosula (Dipterocarpaceae) highlights the ecological relevance of drought in aseasonal tropical rainforests.</title>
        <authorList>
            <person name="Ng K.K.S."/>
            <person name="Kobayashi M.J."/>
            <person name="Fawcett J.A."/>
            <person name="Hatakeyama M."/>
            <person name="Paape T."/>
            <person name="Ng C.H."/>
            <person name="Ang C.C."/>
            <person name="Tnah L.H."/>
            <person name="Lee C.T."/>
            <person name="Nishiyama T."/>
            <person name="Sese J."/>
            <person name="O'Brien M.J."/>
            <person name="Copetti D."/>
            <person name="Mohd Noor M.I."/>
            <person name="Ong R.C."/>
            <person name="Putra M."/>
            <person name="Sireger I.Z."/>
            <person name="Indrioko S."/>
            <person name="Kosugi Y."/>
            <person name="Izuno A."/>
            <person name="Isagi Y."/>
            <person name="Lee S.L."/>
            <person name="Shimizu K.K."/>
        </authorList>
    </citation>
    <scope>NUCLEOTIDE SEQUENCE [LARGE SCALE GENOMIC DNA]</scope>
    <source>
        <strain evidence="1">214</strain>
    </source>
</reference>
<accession>A0AAV5K407</accession>
<dbReference type="Proteomes" id="UP001054252">
    <property type="component" value="Unassembled WGS sequence"/>
</dbReference>
<gene>
    <name evidence="1" type="ORF">SLEP1_g31653</name>
</gene>
<comment type="caution">
    <text evidence="1">The sequence shown here is derived from an EMBL/GenBank/DDBJ whole genome shotgun (WGS) entry which is preliminary data.</text>
</comment>
<proteinExistence type="predicted"/>
<sequence>MEIWILLGPAHLLTRSWGKLEENTDVRAHQMEIWILLGPAHLLTRSWGKLEENTDVRAHQMEIWILLGPAHLLTRSWGKLKENTNVRAHQMEIWVLLGPAHLLTRSTLGKIFASLQLVLEQVACSSCSTSFSSTSVRMLAARHLQLVLEFCIVLLSLAARELMLEFCIMRLSSAARELVFDQDAAQLSYSALSSWAAVLPPSWSALSSWTALVPSSWAAVMLPSWAAVMLPSWTLDELDCFAAAKLGCYVAAELDYFATELSWSCAHTLASWLPLTVSSRVFYACSSCLCKDFAACARAFRSSDSRISHLGLLLFATRVSARSIVESARRFVVEHCRVSAKSIVGSVRSLCSNMATLSGLLEDLLWSLITFFSPLRSPCLLTCFSKNSHLNSFYSRVHTDVEVPLQPATFTKSL</sequence>
<evidence type="ECO:0000313" key="2">
    <source>
        <dbReference type="Proteomes" id="UP001054252"/>
    </source>
</evidence>
<dbReference type="AlphaFoldDB" id="A0AAV5K407"/>
<protein>
    <submittedName>
        <fullName evidence="1">Uncharacterized protein</fullName>
    </submittedName>
</protein>
<evidence type="ECO:0000313" key="1">
    <source>
        <dbReference type="EMBL" id="GKV21699.1"/>
    </source>
</evidence>
<organism evidence="1 2">
    <name type="scientific">Rubroshorea leprosula</name>
    <dbReference type="NCBI Taxonomy" id="152421"/>
    <lineage>
        <taxon>Eukaryota</taxon>
        <taxon>Viridiplantae</taxon>
        <taxon>Streptophyta</taxon>
        <taxon>Embryophyta</taxon>
        <taxon>Tracheophyta</taxon>
        <taxon>Spermatophyta</taxon>
        <taxon>Magnoliopsida</taxon>
        <taxon>eudicotyledons</taxon>
        <taxon>Gunneridae</taxon>
        <taxon>Pentapetalae</taxon>
        <taxon>rosids</taxon>
        <taxon>malvids</taxon>
        <taxon>Malvales</taxon>
        <taxon>Dipterocarpaceae</taxon>
        <taxon>Rubroshorea</taxon>
    </lineage>
</organism>